<gene>
    <name evidence="1" type="ORF">COX64_02695</name>
</gene>
<reference evidence="2" key="1">
    <citation type="submission" date="2017-09" db="EMBL/GenBank/DDBJ databases">
        <title>Depth-based differentiation of microbial function through sediment-hosted aquifers and enrichment of novel symbionts in the deep terrestrial subsurface.</title>
        <authorList>
            <person name="Probst A.J."/>
            <person name="Ladd B."/>
            <person name="Jarett J.K."/>
            <person name="Geller-Mcgrath D.E."/>
            <person name="Sieber C.M.K."/>
            <person name="Emerson J.B."/>
            <person name="Anantharaman K."/>
            <person name="Thomas B.C."/>
            <person name="Malmstrom R."/>
            <person name="Stieglmeier M."/>
            <person name="Klingl A."/>
            <person name="Woyke T."/>
            <person name="Ryan C.M."/>
            <person name="Banfield J.F."/>
        </authorList>
    </citation>
    <scope>NUCLEOTIDE SEQUENCE [LARGE SCALE GENOMIC DNA]</scope>
</reference>
<dbReference type="Proteomes" id="UP000228952">
    <property type="component" value="Unassembled WGS sequence"/>
</dbReference>
<organism evidence="1 2">
    <name type="scientific">Candidatus Dojkabacteria bacterium CG_4_10_14_0_2_um_filter_Dojkabacteria_WS6_41_15</name>
    <dbReference type="NCBI Taxonomy" id="2014249"/>
    <lineage>
        <taxon>Bacteria</taxon>
        <taxon>Candidatus Dojkabacteria</taxon>
    </lineage>
</organism>
<comment type="caution">
    <text evidence="1">The sequence shown here is derived from an EMBL/GenBank/DDBJ whole genome shotgun (WGS) entry which is preliminary data.</text>
</comment>
<sequence>MNTTALKKTVDELTNLIINFPFELREKKLFYDWTLREVVAHIAGWNLQRIGEIEAFLQGKKIEKILDFDAFNKQVIHQKRYYSWEALIDELKHSSSDLVLSFDSIVEDLANKKIWVDANSTPTTWLQLDIEHLRNEHISKLKTVLR</sequence>
<proteinExistence type="predicted"/>
<dbReference type="Gene3D" id="1.20.120.450">
    <property type="entry name" value="dinb family like domain"/>
    <property type="match status" value="1"/>
</dbReference>
<evidence type="ECO:0000313" key="1">
    <source>
        <dbReference type="EMBL" id="PJA13873.1"/>
    </source>
</evidence>
<protein>
    <recommendedName>
        <fullName evidence="3">Mycothiol-dependent maleylpyruvate isomerase metal-binding domain-containing protein</fullName>
    </recommendedName>
</protein>
<name>A0A2M7W1W0_9BACT</name>
<dbReference type="EMBL" id="PFQB01000072">
    <property type="protein sequence ID" value="PJA13873.1"/>
    <property type="molecule type" value="Genomic_DNA"/>
</dbReference>
<dbReference type="SUPFAM" id="SSF109854">
    <property type="entry name" value="DinB/YfiT-like putative metalloenzymes"/>
    <property type="match status" value="1"/>
</dbReference>
<dbReference type="InterPro" id="IPR034660">
    <property type="entry name" value="DinB/YfiT-like"/>
</dbReference>
<dbReference type="AlphaFoldDB" id="A0A2M7W1W0"/>
<evidence type="ECO:0000313" key="2">
    <source>
        <dbReference type="Proteomes" id="UP000228952"/>
    </source>
</evidence>
<accession>A0A2M7W1W0</accession>
<evidence type="ECO:0008006" key="3">
    <source>
        <dbReference type="Google" id="ProtNLM"/>
    </source>
</evidence>